<dbReference type="Pfam" id="PF01382">
    <property type="entry name" value="Avidin"/>
    <property type="match status" value="1"/>
</dbReference>
<dbReference type="SUPFAM" id="SSF50876">
    <property type="entry name" value="Avidin/streptavidin"/>
    <property type="match status" value="1"/>
</dbReference>
<name>A0A803VYB2_FICAL</name>
<evidence type="ECO:0000256" key="4">
    <source>
        <dbReference type="ARBA" id="ARBA00022729"/>
    </source>
</evidence>
<protein>
    <recommendedName>
        <fullName evidence="9">Avidin</fullName>
    </recommendedName>
</protein>
<dbReference type="GO" id="GO:0005576">
    <property type="term" value="C:extracellular region"/>
    <property type="evidence" value="ECO:0007669"/>
    <property type="project" value="UniProtKB-SubCell"/>
</dbReference>
<dbReference type="PRINTS" id="PR00709">
    <property type="entry name" value="AVIDIN"/>
</dbReference>
<keyword evidence="4 9" id="KW-0732">Signal</keyword>
<dbReference type="PANTHER" id="PTHR34399">
    <property type="entry name" value="AVIDIN-RELATED"/>
    <property type="match status" value="1"/>
</dbReference>
<evidence type="ECO:0000256" key="3">
    <source>
        <dbReference type="ARBA" id="ARBA00022525"/>
    </source>
</evidence>
<dbReference type="Gene3D" id="2.40.128.30">
    <property type="entry name" value="Avidin-like"/>
    <property type="match status" value="1"/>
</dbReference>
<dbReference type="InterPro" id="IPR036896">
    <property type="entry name" value="Avidin-like_sf"/>
</dbReference>
<evidence type="ECO:0000256" key="2">
    <source>
        <dbReference type="ARBA" id="ARBA00006297"/>
    </source>
</evidence>
<reference evidence="11 12" key="1">
    <citation type="journal article" date="2012" name="Nature">
        <title>The genomic landscape of species divergence in Ficedula flycatchers.</title>
        <authorList>
            <person name="Ellegren H."/>
            <person name="Smeds L."/>
            <person name="Burri R."/>
            <person name="Olason P.I."/>
            <person name="Backstrom N."/>
            <person name="Kawakami T."/>
            <person name="Kunstner A."/>
            <person name="Makinen H."/>
            <person name="Nadachowska-Brzyska K."/>
            <person name="Qvarnstrom A."/>
            <person name="Uebbing S."/>
            <person name="Wolf J.B."/>
        </authorList>
    </citation>
    <scope>NUCLEOTIDE SEQUENCE [LARGE SCALE GENOMIC DNA]</scope>
</reference>
<evidence type="ECO:0000256" key="1">
    <source>
        <dbReference type="ARBA" id="ARBA00004613"/>
    </source>
</evidence>
<dbReference type="GeneTree" id="ENSGT00390000001847"/>
<feature type="chain" id="PRO_5032831682" description="Avidin" evidence="10">
    <location>
        <begin position="51"/>
        <end position="176"/>
    </location>
</feature>
<feature type="signal peptide" evidence="10">
    <location>
        <begin position="1"/>
        <end position="50"/>
    </location>
</feature>
<evidence type="ECO:0000256" key="10">
    <source>
        <dbReference type="SAM" id="SignalP"/>
    </source>
</evidence>
<keyword evidence="12" id="KW-1185">Reference proteome</keyword>
<comment type="subunit">
    <text evidence="9">Homotetramer.</text>
</comment>
<dbReference type="InterPro" id="IPR051764">
    <property type="entry name" value="Avidin/Streptavidin-rel"/>
</dbReference>
<reference evidence="11" key="3">
    <citation type="submission" date="2025-09" db="UniProtKB">
        <authorList>
            <consortium name="Ensembl"/>
        </authorList>
    </citation>
    <scope>IDENTIFICATION</scope>
</reference>
<evidence type="ECO:0000256" key="6">
    <source>
        <dbReference type="ARBA" id="ARBA00023180"/>
    </source>
</evidence>
<evidence type="ECO:0000313" key="12">
    <source>
        <dbReference type="Proteomes" id="UP000016665"/>
    </source>
</evidence>
<dbReference type="PANTHER" id="PTHR34399:SF3">
    <property type="entry name" value="AVID PROTEIN-RELATED"/>
    <property type="match status" value="1"/>
</dbReference>
<organism evidence="11 12">
    <name type="scientific">Ficedula albicollis</name>
    <name type="common">Collared flycatcher</name>
    <name type="synonym">Muscicapa albicollis</name>
    <dbReference type="NCBI Taxonomy" id="59894"/>
    <lineage>
        <taxon>Eukaryota</taxon>
        <taxon>Metazoa</taxon>
        <taxon>Chordata</taxon>
        <taxon>Craniata</taxon>
        <taxon>Vertebrata</taxon>
        <taxon>Euteleostomi</taxon>
        <taxon>Archelosauria</taxon>
        <taxon>Archosauria</taxon>
        <taxon>Dinosauria</taxon>
        <taxon>Saurischia</taxon>
        <taxon>Theropoda</taxon>
        <taxon>Coelurosauria</taxon>
        <taxon>Aves</taxon>
        <taxon>Neognathae</taxon>
        <taxon>Neoaves</taxon>
        <taxon>Telluraves</taxon>
        <taxon>Australaves</taxon>
        <taxon>Passeriformes</taxon>
        <taxon>Muscicapidae</taxon>
        <taxon>Ficedula</taxon>
    </lineage>
</organism>
<dbReference type="PROSITE" id="PS51326">
    <property type="entry name" value="AVIDIN_2"/>
    <property type="match status" value="1"/>
</dbReference>
<sequence>MLVGLQLQPYKGCQAAGPGGAPSSLAAMGRSAFALVLALALAVCVSPAERKCLLSGSWQSDTSSRMVVFTLEKDNRFSGFYLPGPAAGNSELLTSPLEGSQQDTGLAPQPTFSFTVNWRLRDSGAAQATVFLGQCYVDTNGEETLHALWLLREANDSPAEDWKATRIGTSVFTRIK</sequence>
<keyword evidence="7 9" id="KW-0092">Biotin</keyword>
<evidence type="ECO:0000256" key="9">
    <source>
        <dbReference type="RuleBase" id="RU369114"/>
    </source>
</evidence>
<comment type="function">
    <text evidence="9">Forms a strong non-covalent specific complex with biotin.</text>
</comment>
<proteinExistence type="inferred from homology"/>
<keyword evidence="5 8" id="KW-1015">Disulfide bond</keyword>
<dbReference type="Ensembl" id="ENSFALT00000030255.1">
    <property type="protein sequence ID" value="ENSFALP00000027718.1"/>
    <property type="gene ID" value="ENSFALG00000024392.1"/>
</dbReference>
<dbReference type="InterPro" id="IPR005468">
    <property type="entry name" value="Avidin/str"/>
</dbReference>
<keyword evidence="3 9" id="KW-0964">Secreted</keyword>
<keyword evidence="6 9" id="KW-0325">Glycoprotein</keyword>
<evidence type="ECO:0000256" key="7">
    <source>
        <dbReference type="ARBA" id="ARBA00023267"/>
    </source>
</evidence>
<dbReference type="GO" id="GO:0009374">
    <property type="term" value="F:biotin binding"/>
    <property type="evidence" value="ECO:0007669"/>
    <property type="project" value="UniProtKB-UniRule"/>
</dbReference>
<feature type="disulfide bond" evidence="8">
    <location>
        <begin position="52"/>
        <end position="135"/>
    </location>
</feature>
<accession>A0A803VYB2</accession>
<evidence type="ECO:0000313" key="11">
    <source>
        <dbReference type="Ensembl" id="ENSFALP00000027718.1"/>
    </source>
</evidence>
<dbReference type="AlphaFoldDB" id="A0A803VYB2"/>
<dbReference type="InterPro" id="IPR005469">
    <property type="entry name" value="Avidin"/>
</dbReference>
<comment type="subcellular location">
    <subcellularLocation>
        <location evidence="1 9">Secreted</location>
    </subcellularLocation>
</comment>
<reference evidence="11" key="2">
    <citation type="submission" date="2025-08" db="UniProtKB">
        <authorList>
            <consortium name="Ensembl"/>
        </authorList>
    </citation>
    <scope>IDENTIFICATION</scope>
</reference>
<evidence type="ECO:0000256" key="5">
    <source>
        <dbReference type="ARBA" id="ARBA00023157"/>
    </source>
</evidence>
<dbReference type="Proteomes" id="UP000016665">
    <property type="component" value="Chromosome Z"/>
</dbReference>
<evidence type="ECO:0000256" key="8">
    <source>
        <dbReference type="PIRSR" id="PIRSR605468-51"/>
    </source>
</evidence>
<comment type="similarity">
    <text evidence="2 9">Belongs to the avidin/streptavidin family.</text>
</comment>